<sequence>IWFFDGNIVLIVQGSVAFRVHKGVLALHAEFFAGMFDHSHLVPYAGGNHEETVDGCPVVTLDDTAYDIRQFLLVMYRRNYLDASKEITFSVLAALMRVGDKYGAHDLLHECMPHLRQMRSIRLRSVKSAGQRRSKMKFDPYHDVEALHLCCIVGPLIEEPDILIWMLFLCAQLDEHDLRNGTNRTDGTTELRLSDADVEQILASKKGLQRRGAAALEALCRFGRRPKVYDCRLYNSEDP</sequence>
<organism evidence="2 3">
    <name type="scientific">Lentinus brumalis</name>
    <dbReference type="NCBI Taxonomy" id="2498619"/>
    <lineage>
        <taxon>Eukaryota</taxon>
        <taxon>Fungi</taxon>
        <taxon>Dikarya</taxon>
        <taxon>Basidiomycota</taxon>
        <taxon>Agaricomycotina</taxon>
        <taxon>Agaricomycetes</taxon>
        <taxon>Polyporales</taxon>
        <taxon>Polyporaceae</taxon>
        <taxon>Lentinus</taxon>
    </lineage>
</organism>
<proteinExistence type="predicted"/>
<dbReference type="Pfam" id="PF00651">
    <property type="entry name" value="BTB"/>
    <property type="match status" value="1"/>
</dbReference>
<protein>
    <recommendedName>
        <fullName evidence="1">BTB domain-containing protein</fullName>
    </recommendedName>
</protein>
<dbReference type="CDD" id="cd18186">
    <property type="entry name" value="BTB_POZ_ZBTB_KLHL-like"/>
    <property type="match status" value="1"/>
</dbReference>
<dbReference type="SMART" id="SM00225">
    <property type="entry name" value="BTB"/>
    <property type="match status" value="1"/>
</dbReference>
<evidence type="ECO:0000313" key="3">
    <source>
        <dbReference type="Proteomes" id="UP000256964"/>
    </source>
</evidence>
<dbReference type="Gene3D" id="3.30.710.10">
    <property type="entry name" value="Potassium Channel Kv1.1, Chain A"/>
    <property type="match status" value="1"/>
</dbReference>
<feature type="domain" description="BTB" evidence="1">
    <location>
        <begin position="6"/>
        <end position="76"/>
    </location>
</feature>
<gene>
    <name evidence="2" type="ORF">OH76DRAFT_1362519</name>
</gene>
<dbReference type="InterPro" id="IPR011333">
    <property type="entry name" value="SKP1/BTB/POZ_sf"/>
</dbReference>
<reference evidence="2 3" key="1">
    <citation type="journal article" date="2018" name="Biotechnol. Biofuels">
        <title>Integrative visual omics of the white-rot fungus Polyporus brumalis exposes the biotechnological potential of its oxidative enzymes for delignifying raw plant biomass.</title>
        <authorList>
            <person name="Miyauchi S."/>
            <person name="Rancon A."/>
            <person name="Drula E."/>
            <person name="Hage H."/>
            <person name="Chaduli D."/>
            <person name="Favel A."/>
            <person name="Grisel S."/>
            <person name="Henrissat B."/>
            <person name="Herpoel-Gimbert I."/>
            <person name="Ruiz-Duenas F.J."/>
            <person name="Chevret D."/>
            <person name="Hainaut M."/>
            <person name="Lin J."/>
            <person name="Wang M."/>
            <person name="Pangilinan J."/>
            <person name="Lipzen A."/>
            <person name="Lesage-Meessen L."/>
            <person name="Navarro D."/>
            <person name="Riley R."/>
            <person name="Grigoriev I.V."/>
            <person name="Zhou S."/>
            <person name="Raouche S."/>
            <person name="Rosso M.N."/>
        </authorList>
    </citation>
    <scope>NUCLEOTIDE SEQUENCE [LARGE SCALE GENOMIC DNA]</scope>
    <source>
        <strain evidence="2 3">BRFM 1820</strain>
    </source>
</reference>
<dbReference type="SUPFAM" id="SSF54695">
    <property type="entry name" value="POZ domain"/>
    <property type="match status" value="1"/>
</dbReference>
<feature type="non-terminal residue" evidence="2">
    <location>
        <position position="1"/>
    </location>
</feature>
<dbReference type="AlphaFoldDB" id="A0A371CQP9"/>
<dbReference type="EMBL" id="KZ857481">
    <property type="protein sequence ID" value="RDX42604.1"/>
    <property type="molecule type" value="Genomic_DNA"/>
</dbReference>
<evidence type="ECO:0000313" key="2">
    <source>
        <dbReference type="EMBL" id="RDX42604.1"/>
    </source>
</evidence>
<keyword evidence="3" id="KW-1185">Reference proteome</keyword>
<name>A0A371CQP9_9APHY</name>
<accession>A0A371CQP9</accession>
<dbReference type="PROSITE" id="PS50097">
    <property type="entry name" value="BTB"/>
    <property type="match status" value="1"/>
</dbReference>
<evidence type="ECO:0000259" key="1">
    <source>
        <dbReference type="PROSITE" id="PS50097"/>
    </source>
</evidence>
<dbReference type="Proteomes" id="UP000256964">
    <property type="component" value="Unassembled WGS sequence"/>
</dbReference>
<dbReference type="STRING" id="139420.A0A371CQP9"/>
<dbReference type="InterPro" id="IPR000210">
    <property type="entry name" value="BTB/POZ_dom"/>
</dbReference>
<dbReference type="OrthoDB" id="3027208at2759"/>